<keyword evidence="2" id="KW-1185">Reference proteome</keyword>
<dbReference type="InParanoid" id="B9T6G4"/>
<protein>
    <submittedName>
        <fullName evidence="1">Uncharacterized protein</fullName>
    </submittedName>
</protein>
<evidence type="ECO:0000313" key="1">
    <source>
        <dbReference type="EMBL" id="EEF28547.1"/>
    </source>
</evidence>
<accession>B9T6G4</accession>
<dbReference type="EMBL" id="EQ974608">
    <property type="protein sequence ID" value="EEF28547.1"/>
    <property type="molecule type" value="Genomic_DNA"/>
</dbReference>
<evidence type="ECO:0000313" key="2">
    <source>
        <dbReference type="Proteomes" id="UP000008311"/>
    </source>
</evidence>
<name>B9T6G4_RICCO</name>
<proteinExistence type="predicted"/>
<dbReference type="AlphaFoldDB" id="B9T6G4"/>
<organism evidence="1 2">
    <name type="scientific">Ricinus communis</name>
    <name type="common">Castor bean</name>
    <dbReference type="NCBI Taxonomy" id="3988"/>
    <lineage>
        <taxon>Eukaryota</taxon>
        <taxon>Viridiplantae</taxon>
        <taxon>Streptophyta</taxon>
        <taxon>Embryophyta</taxon>
        <taxon>Tracheophyta</taxon>
        <taxon>Spermatophyta</taxon>
        <taxon>Magnoliopsida</taxon>
        <taxon>eudicotyledons</taxon>
        <taxon>Gunneridae</taxon>
        <taxon>Pentapetalae</taxon>
        <taxon>rosids</taxon>
        <taxon>fabids</taxon>
        <taxon>Malpighiales</taxon>
        <taxon>Euphorbiaceae</taxon>
        <taxon>Acalyphoideae</taxon>
        <taxon>Acalypheae</taxon>
        <taxon>Ricinus</taxon>
    </lineage>
</organism>
<dbReference type="Proteomes" id="UP000008311">
    <property type="component" value="Unassembled WGS sequence"/>
</dbReference>
<reference evidence="2" key="1">
    <citation type="journal article" date="2010" name="Nat. Biotechnol.">
        <title>Draft genome sequence of the oilseed species Ricinus communis.</title>
        <authorList>
            <person name="Chan A.P."/>
            <person name="Crabtree J."/>
            <person name="Zhao Q."/>
            <person name="Lorenzi H."/>
            <person name="Orvis J."/>
            <person name="Puiu D."/>
            <person name="Melake-Berhan A."/>
            <person name="Jones K.M."/>
            <person name="Redman J."/>
            <person name="Chen G."/>
            <person name="Cahoon E.B."/>
            <person name="Gedil M."/>
            <person name="Stanke M."/>
            <person name="Haas B.J."/>
            <person name="Wortman J.R."/>
            <person name="Fraser-Liggett C.M."/>
            <person name="Ravel J."/>
            <person name="Rabinowicz P.D."/>
        </authorList>
    </citation>
    <scope>NUCLEOTIDE SEQUENCE [LARGE SCALE GENOMIC DNA]</scope>
    <source>
        <strain evidence="2">cv. Hale</strain>
    </source>
</reference>
<gene>
    <name evidence="1" type="ORF">RCOM_0295590</name>
</gene>
<sequence length="74" mass="9071">MRGRVREEERIYKERKEWVRVLHCFKKRRMEEEAWGGREQSRAEQSERALQVAMERIKKYPQVAGCPLTCQKQY</sequence>